<accession>A0AAD3RGC9</accession>
<dbReference type="PANTHER" id="PTHR21472">
    <property type="entry name" value="ENDONUCLEASE DOMAIN-CONTAINING 1 PROTEIN ENDOD1"/>
    <property type="match status" value="1"/>
</dbReference>
<dbReference type="AlphaFoldDB" id="A0AAD3RGC9"/>
<keyword evidence="2" id="KW-1185">Reference proteome</keyword>
<keyword evidence="1" id="KW-0378">Hydrolase</keyword>
<sequence length="107" mass="12034">MYVITGVMPYENGEHMINNRVVVPEYMRSAYCCPNHTPNAQFFPTYAAVGRNDPDSNNDIVTMDPNVQGDGRGYDVERMDLKRLEGILRKGSIQKSTCLKGCVSNKE</sequence>
<evidence type="ECO:0000313" key="1">
    <source>
        <dbReference type="EMBL" id="GLD67366.1"/>
    </source>
</evidence>
<dbReference type="GO" id="GO:0004519">
    <property type="term" value="F:endonuclease activity"/>
    <property type="evidence" value="ECO:0007669"/>
    <property type="project" value="UniProtKB-KW"/>
</dbReference>
<name>A0AAD3RGC9_LATJO</name>
<dbReference type="InterPro" id="IPR039015">
    <property type="entry name" value="ENDOD1"/>
</dbReference>
<dbReference type="InterPro" id="IPR044925">
    <property type="entry name" value="His-Me_finger_sf"/>
</dbReference>
<keyword evidence="1" id="KW-0540">Nuclease</keyword>
<gene>
    <name evidence="1" type="ORF">AKAME5_001871700</name>
</gene>
<comment type="caution">
    <text evidence="1">The sequence shown here is derived from an EMBL/GenBank/DDBJ whole genome shotgun (WGS) entry which is preliminary data.</text>
</comment>
<protein>
    <submittedName>
        <fullName evidence="1">Endonuclease domain-containing 1 protein-like protein</fullName>
    </submittedName>
</protein>
<proteinExistence type="predicted"/>
<dbReference type="EMBL" id="BRZM01000109">
    <property type="protein sequence ID" value="GLD67366.1"/>
    <property type="molecule type" value="Genomic_DNA"/>
</dbReference>
<organism evidence="1 2">
    <name type="scientific">Lates japonicus</name>
    <name type="common">Japanese lates</name>
    <dbReference type="NCBI Taxonomy" id="270547"/>
    <lineage>
        <taxon>Eukaryota</taxon>
        <taxon>Metazoa</taxon>
        <taxon>Chordata</taxon>
        <taxon>Craniata</taxon>
        <taxon>Vertebrata</taxon>
        <taxon>Euteleostomi</taxon>
        <taxon>Actinopterygii</taxon>
        <taxon>Neopterygii</taxon>
        <taxon>Teleostei</taxon>
        <taxon>Neoteleostei</taxon>
        <taxon>Acanthomorphata</taxon>
        <taxon>Carangaria</taxon>
        <taxon>Carangaria incertae sedis</taxon>
        <taxon>Centropomidae</taxon>
        <taxon>Lates</taxon>
    </lineage>
</organism>
<keyword evidence="1" id="KW-0255">Endonuclease</keyword>
<dbReference type="Proteomes" id="UP001279410">
    <property type="component" value="Unassembled WGS sequence"/>
</dbReference>
<dbReference type="PANTHER" id="PTHR21472:SF18">
    <property type="entry name" value="ENDONUCLEASE DOMAIN-CONTAINING 1 PROTEIN"/>
    <property type="match status" value="1"/>
</dbReference>
<evidence type="ECO:0000313" key="2">
    <source>
        <dbReference type="Proteomes" id="UP001279410"/>
    </source>
</evidence>
<dbReference type="SUPFAM" id="SSF54060">
    <property type="entry name" value="His-Me finger endonucleases"/>
    <property type="match status" value="1"/>
</dbReference>
<reference evidence="1" key="1">
    <citation type="submission" date="2022-08" db="EMBL/GenBank/DDBJ databases">
        <title>Genome sequencing of akame (Lates japonicus).</title>
        <authorList>
            <person name="Hashiguchi Y."/>
            <person name="Takahashi H."/>
        </authorList>
    </citation>
    <scope>NUCLEOTIDE SEQUENCE</scope>
    <source>
        <strain evidence="1">Kochi</strain>
    </source>
</reference>